<dbReference type="GO" id="GO:0016020">
    <property type="term" value="C:membrane"/>
    <property type="evidence" value="ECO:0007669"/>
    <property type="project" value="UniProtKB-SubCell"/>
</dbReference>
<comment type="subcellular location">
    <subcellularLocation>
        <location evidence="1">Membrane</location>
        <topology evidence="1">Multi-pass membrane protein</topology>
    </subcellularLocation>
</comment>
<keyword evidence="4 6" id="KW-1133">Transmembrane helix</keyword>
<evidence type="ECO:0000259" key="7">
    <source>
        <dbReference type="PROSITE" id="PS50850"/>
    </source>
</evidence>
<dbReference type="AlphaFoldDB" id="A0A9W4RWV8"/>
<evidence type="ECO:0000256" key="4">
    <source>
        <dbReference type="ARBA" id="ARBA00022989"/>
    </source>
</evidence>
<feature type="transmembrane region" description="Helical" evidence="6">
    <location>
        <begin position="78"/>
        <end position="101"/>
    </location>
</feature>
<evidence type="ECO:0000256" key="2">
    <source>
        <dbReference type="ARBA" id="ARBA00010992"/>
    </source>
</evidence>
<keyword evidence="5 6" id="KW-0472">Membrane</keyword>
<dbReference type="PANTHER" id="PTHR48022:SF59">
    <property type="entry name" value="MAJOR FACILITATOR SUPERFAMILY (MFS) PROFILE DOMAIN-CONTAINING PROTEIN"/>
    <property type="match status" value="1"/>
</dbReference>
<dbReference type="PROSITE" id="PS00216">
    <property type="entry name" value="SUGAR_TRANSPORT_1"/>
    <property type="match status" value="1"/>
</dbReference>
<dbReference type="SUPFAM" id="SSF103473">
    <property type="entry name" value="MFS general substrate transporter"/>
    <property type="match status" value="1"/>
</dbReference>
<name>A0A9W4RWV8_9PEZI</name>
<keyword evidence="9" id="KW-1185">Reference proteome</keyword>
<dbReference type="EMBL" id="CAMGZC010000650">
    <property type="protein sequence ID" value="CAI0649119.1"/>
    <property type="molecule type" value="Genomic_DNA"/>
</dbReference>
<evidence type="ECO:0000313" key="9">
    <source>
        <dbReference type="Proteomes" id="UP001152533"/>
    </source>
</evidence>
<feature type="transmembrane region" description="Helical" evidence="6">
    <location>
        <begin position="47"/>
        <end position="66"/>
    </location>
</feature>
<organism evidence="8 9">
    <name type="scientific">Colletotrichum noveboracense</name>
    <dbReference type="NCBI Taxonomy" id="2664923"/>
    <lineage>
        <taxon>Eukaryota</taxon>
        <taxon>Fungi</taxon>
        <taxon>Dikarya</taxon>
        <taxon>Ascomycota</taxon>
        <taxon>Pezizomycotina</taxon>
        <taxon>Sordariomycetes</taxon>
        <taxon>Hypocreomycetidae</taxon>
        <taxon>Glomerellales</taxon>
        <taxon>Glomerellaceae</taxon>
        <taxon>Colletotrichum</taxon>
        <taxon>Colletotrichum gloeosporioides species complex</taxon>
    </lineage>
</organism>
<evidence type="ECO:0000256" key="3">
    <source>
        <dbReference type="ARBA" id="ARBA00022692"/>
    </source>
</evidence>
<dbReference type="PROSITE" id="PS50850">
    <property type="entry name" value="MFS"/>
    <property type="match status" value="1"/>
</dbReference>
<comment type="similarity">
    <text evidence="2">Belongs to the major facilitator superfamily. Sugar transporter (TC 2.A.1.1) family.</text>
</comment>
<evidence type="ECO:0000256" key="5">
    <source>
        <dbReference type="ARBA" id="ARBA00023136"/>
    </source>
</evidence>
<evidence type="ECO:0000313" key="8">
    <source>
        <dbReference type="EMBL" id="CAI0649119.1"/>
    </source>
</evidence>
<feature type="domain" description="Major facilitator superfamily (MFS) profile" evidence="7">
    <location>
        <begin position="1"/>
        <end position="168"/>
    </location>
</feature>
<dbReference type="InterPro" id="IPR005829">
    <property type="entry name" value="Sugar_transporter_CS"/>
</dbReference>
<feature type="transmembrane region" description="Helical" evidence="6">
    <location>
        <begin position="20"/>
        <end position="40"/>
    </location>
</feature>
<dbReference type="InterPro" id="IPR005828">
    <property type="entry name" value="MFS_sugar_transport-like"/>
</dbReference>
<keyword evidence="3 6" id="KW-0812">Transmembrane</keyword>
<dbReference type="Gene3D" id="1.20.1250.20">
    <property type="entry name" value="MFS general substrate transporter like domains"/>
    <property type="match status" value="1"/>
</dbReference>
<protein>
    <recommendedName>
        <fullName evidence="7">Major facilitator superfamily (MFS) profile domain-containing protein</fullName>
    </recommendedName>
</protein>
<sequence length="210" mass="23123">MKIIGVEGGVGNTLFLSGMYGFSKLMFSLISSFFLIDLLGRRKSLSIGITCQMLSHIYIGVFVKVYQEGQVSQSASEAAIAAIFVHAFGYAVGLFILPYVFGGELWPTRIRSFGGAVGQTFHWLFLYAIKFSLPSLLSSTHNWGAFIFFAGWCLIALIYVYLMIPEVSGLSVEEIDAIFRGPWFNAYKHGKTPVIVGSESPADESSCEPR</sequence>
<feature type="transmembrane region" description="Helical" evidence="6">
    <location>
        <begin position="113"/>
        <end position="131"/>
    </location>
</feature>
<dbReference type="PANTHER" id="PTHR48022">
    <property type="entry name" value="PLASTIDIC GLUCOSE TRANSPORTER 4"/>
    <property type="match status" value="1"/>
</dbReference>
<dbReference type="InterPro" id="IPR020846">
    <property type="entry name" value="MFS_dom"/>
</dbReference>
<gene>
    <name evidence="8" type="ORF">CGXH109_LOCUS82718</name>
</gene>
<dbReference type="Proteomes" id="UP001152533">
    <property type="component" value="Unassembled WGS sequence"/>
</dbReference>
<dbReference type="InterPro" id="IPR050360">
    <property type="entry name" value="MFS_Sugar_Transporters"/>
</dbReference>
<evidence type="ECO:0000256" key="1">
    <source>
        <dbReference type="ARBA" id="ARBA00004141"/>
    </source>
</evidence>
<accession>A0A9W4RWV8</accession>
<dbReference type="InterPro" id="IPR036259">
    <property type="entry name" value="MFS_trans_sf"/>
</dbReference>
<reference evidence="8" key="1">
    <citation type="submission" date="2022-08" db="EMBL/GenBank/DDBJ databases">
        <authorList>
            <person name="Giroux E."/>
            <person name="Giroux E."/>
        </authorList>
    </citation>
    <scope>NUCLEOTIDE SEQUENCE</scope>
    <source>
        <strain evidence="8">H1091258</strain>
    </source>
</reference>
<dbReference type="Pfam" id="PF00083">
    <property type="entry name" value="Sugar_tr"/>
    <property type="match status" value="1"/>
</dbReference>
<dbReference type="GO" id="GO:0005351">
    <property type="term" value="F:carbohydrate:proton symporter activity"/>
    <property type="evidence" value="ECO:0007669"/>
    <property type="project" value="TreeGrafter"/>
</dbReference>
<comment type="caution">
    <text evidence="8">The sequence shown here is derived from an EMBL/GenBank/DDBJ whole genome shotgun (WGS) entry which is preliminary data.</text>
</comment>
<evidence type="ECO:0000256" key="6">
    <source>
        <dbReference type="SAM" id="Phobius"/>
    </source>
</evidence>
<feature type="transmembrane region" description="Helical" evidence="6">
    <location>
        <begin position="143"/>
        <end position="162"/>
    </location>
</feature>
<proteinExistence type="inferred from homology"/>